<name>A0A0L7QNI4_9HYME</name>
<gene>
    <name evidence="2" type="ORF">WH47_09186</name>
</gene>
<dbReference type="GO" id="GO:0046983">
    <property type="term" value="F:protein dimerization activity"/>
    <property type="evidence" value="ECO:0007669"/>
    <property type="project" value="InterPro"/>
</dbReference>
<protein>
    <submittedName>
        <fullName evidence="2">General transcription factor II-I repeat domain-containing protein 2B</fullName>
    </submittedName>
</protein>
<evidence type="ECO:0000259" key="1">
    <source>
        <dbReference type="Pfam" id="PF05699"/>
    </source>
</evidence>
<evidence type="ECO:0000313" key="3">
    <source>
        <dbReference type="Proteomes" id="UP000053825"/>
    </source>
</evidence>
<proteinExistence type="predicted"/>
<keyword evidence="3" id="KW-1185">Reference proteome</keyword>
<dbReference type="Pfam" id="PF05699">
    <property type="entry name" value="Dimer_Tnp_hAT"/>
    <property type="match status" value="1"/>
</dbReference>
<feature type="domain" description="HAT C-terminal dimerisation" evidence="1">
    <location>
        <begin position="202"/>
        <end position="247"/>
    </location>
</feature>
<dbReference type="Proteomes" id="UP000053825">
    <property type="component" value="Unassembled WGS sequence"/>
</dbReference>
<dbReference type="InterPro" id="IPR012337">
    <property type="entry name" value="RNaseH-like_sf"/>
</dbReference>
<dbReference type="PANTHER" id="PTHR45913:SF5">
    <property type="entry name" value="GENERAL TRANSCRIPTION FACTOR II-I REPEAT DOMAIN-CONTAINING PROTEIN 2A-LIKE PROTEIN"/>
    <property type="match status" value="1"/>
</dbReference>
<organism evidence="2 3">
    <name type="scientific">Habropoda laboriosa</name>
    <dbReference type="NCBI Taxonomy" id="597456"/>
    <lineage>
        <taxon>Eukaryota</taxon>
        <taxon>Metazoa</taxon>
        <taxon>Ecdysozoa</taxon>
        <taxon>Arthropoda</taxon>
        <taxon>Hexapoda</taxon>
        <taxon>Insecta</taxon>
        <taxon>Pterygota</taxon>
        <taxon>Neoptera</taxon>
        <taxon>Endopterygota</taxon>
        <taxon>Hymenoptera</taxon>
        <taxon>Apocrita</taxon>
        <taxon>Aculeata</taxon>
        <taxon>Apoidea</taxon>
        <taxon>Anthophila</taxon>
        <taxon>Apidae</taxon>
        <taxon>Habropoda</taxon>
    </lineage>
</organism>
<feature type="non-terminal residue" evidence="2">
    <location>
        <position position="1"/>
    </location>
</feature>
<dbReference type="AlphaFoldDB" id="A0A0L7QNI4"/>
<accession>A0A0L7QNI4</accession>
<dbReference type="PANTHER" id="PTHR45913">
    <property type="entry name" value="EPM2A-INTERACTING PROTEIN 1"/>
    <property type="match status" value="1"/>
</dbReference>
<evidence type="ECO:0000313" key="2">
    <source>
        <dbReference type="EMBL" id="KOC60046.1"/>
    </source>
</evidence>
<reference evidence="2 3" key="1">
    <citation type="submission" date="2015-07" db="EMBL/GenBank/DDBJ databases">
        <title>The genome of Habropoda laboriosa.</title>
        <authorList>
            <person name="Pan H."/>
            <person name="Kapheim K."/>
        </authorList>
    </citation>
    <scope>NUCLEOTIDE SEQUENCE [LARGE SCALE GENOMIC DNA]</scope>
    <source>
        <strain evidence="2">0110345459</strain>
    </source>
</reference>
<dbReference type="OrthoDB" id="8195826at2759"/>
<dbReference type="InterPro" id="IPR008906">
    <property type="entry name" value="HATC_C_dom"/>
</dbReference>
<dbReference type="EMBL" id="KQ414860">
    <property type="protein sequence ID" value="KOC60046.1"/>
    <property type="molecule type" value="Genomic_DNA"/>
</dbReference>
<sequence length="256" mass="30716">TVNFIQNHGLKRKQFRTFLVELDNEYDELSYHTELRWFSRAKAVDRFFHLREEIRLFMDKVGHSVPELDDNNWTKDLDIINHLNTLNTILQGKHKTVVDLFDTIRSFKMKLNFWITRLESDNTDHFPKLRFLSTSDSNHECYVSILRSLYEEFFEDLASLETDFSIISLPFLVDLETVHADLQLKFIDLRCDRALKLYFEQTRNILEFYKVLPQEKYPRLHRSAARILAMFGSTYSCEQLFSVFKTNKFSEQKFLR</sequence>
<dbReference type="SUPFAM" id="SSF53098">
    <property type="entry name" value="Ribonuclease H-like"/>
    <property type="match status" value="1"/>
</dbReference>
<dbReference type="STRING" id="597456.A0A0L7QNI4"/>